<dbReference type="Pfam" id="PF01565">
    <property type="entry name" value="FAD_binding_4"/>
    <property type="match status" value="1"/>
</dbReference>
<dbReference type="Gene3D" id="3.30.43.10">
    <property type="entry name" value="Uridine Diphospho-n-acetylenolpyruvylglucosamine Reductase, domain 2"/>
    <property type="match status" value="1"/>
</dbReference>
<evidence type="ECO:0000256" key="1">
    <source>
        <dbReference type="ARBA" id="ARBA00001974"/>
    </source>
</evidence>
<dbReference type="AlphaFoldDB" id="A0ABD1MSG0"/>
<reference evidence="11 12" key="1">
    <citation type="submission" date="2024-08" db="EMBL/GenBank/DDBJ databases">
        <title>Insights into the chromosomal genome structure of Flemingia macrophylla.</title>
        <authorList>
            <person name="Ding Y."/>
            <person name="Zhao Y."/>
            <person name="Bi W."/>
            <person name="Wu M."/>
            <person name="Zhao G."/>
            <person name="Gong Y."/>
            <person name="Li W."/>
            <person name="Zhang P."/>
        </authorList>
    </citation>
    <scope>NUCLEOTIDE SEQUENCE [LARGE SCALE GENOMIC DNA]</scope>
    <source>
        <strain evidence="11">DYQJB</strain>
        <tissue evidence="11">Leaf</tissue>
    </source>
</reference>
<evidence type="ECO:0000313" key="12">
    <source>
        <dbReference type="Proteomes" id="UP001603857"/>
    </source>
</evidence>
<accession>A0ABD1MSG0</accession>
<keyword evidence="4" id="KW-0285">Flavoprotein</keyword>
<sequence length="476" mass="52391">MASYFRLSKALILLWLTYIVLTQAQSEPWSLLKAPKELALKLIRDPVTLSLASIDYGHIVHDNPFEVFEPSSISDISNLIKFSNSLAIPFTIAPRGQAHSVHGQAMADDGVVVNMTKLNGFRNGGRTVVAIVSDGTGAPYADVGAEQIWIDVLHATLERGLTPLSWTDYLFLSVGGTLSNAGISGQTFRFGPQISNVHELDVVTGKGDIVTCSAKSNSELFYGVLGGLGQFGVITRARIALGPAPTRVKWLHLLYNNFAAFSGDQEYLISFNGRSETNAADYVEGFLMLNQPPLDLSFYPESDRPRITSLVTQYGIIYIIELVKYYDNSSLEHIDEDVQLLVQGLKFVPTFMFEKDVSYEEFLNRVHSDELTLRSQGLWEVPHPWLNLFVPGSRITDFDEVLGYQYYTGGRREMPLGSPTSTDPSPRPSSSSDLQPQPGTISVLPPVIFPQRGTHDTSSRLGILAEPRTPGTTSLG</sequence>
<feature type="domain" description="FAD-binding PCMH-type" evidence="10">
    <location>
        <begin position="60"/>
        <end position="244"/>
    </location>
</feature>
<evidence type="ECO:0000256" key="3">
    <source>
        <dbReference type="ARBA" id="ARBA00011928"/>
    </source>
</evidence>
<evidence type="ECO:0000313" key="11">
    <source>
        <dbReference type="EMBL" id="KAL2338724.1"/>
    </source>
</evidence>
<keyword evidence="6" id="KW-0560">Oxidoreductase</keyword>
<proteinExistence type="inferred from homology"/>
<dbReference type="InterPro" id="IPR050432">
    <property type="entry name" value="FAD-linked_Oxidoreductases_BP"/>
</dbReference>
<dbReference type="Gene3D" id="3.30.465.10">
    <property type="match status" value="1"/>
</dbReference>
<gene>
    <name evidence="11" type="ORF">Fmac_013170</name>
</gene>
<dbReference type="InterPro" id="IPR015345">
    <property type="entry name" value="Cytokinin_DH_FAD/cytokin-bd"/>
</dbReference>
<keyword evidence="5" id="KW-0274">FAD</keyword>
<evidence type="ECO:0000256" key="2">
    <source>
        <dbReference type="ARBA" id="ARBA00005466"/>
    </source>
</evidence>
<name>A0ABD1MSG0_9FABA</name>
<dbReference type="Pfam" id="PF09265">
    <property type="entry name" value="Cytokin-bind"/>
    <property type="match status" value="1"/>
</dbReference>
<dbReference type="InterPro" id="IPR016169">
    <property type="entry name" value="FAD-bd_PCMH_sub2"/>
</dbReference>
<comment type="similarity">
    <text evidence="2">Belongs to the oxygen-dependent FAD-linked oxidoreductase family.</text>
</comment>
<dbReference type="PROSITE" id="PS51387">
    <property type="entry name" value="FAD_PCMH"/>
    <property type="match status" value="1"/>
</dbReference>
<dbReference type="SUPFAM" id="SSF56176">
    <property type="entry name" value="FAD-binding/transporter-associated domain-like"/>
    <property type="match status" value="1"/>
</dbReference>
<dbReference type="EC" id="1.5.99.12" evidence="3"/>
<keyword evidence="12" id="KW-1185">Reference proteome</keyword>
<feature type="region of interest" description="Disordered" evidence="8">
    <location>
        <begin position="412"/>
        <end position="476"/>
    </location>
</feature>
<dbReference type="Gene3D" id="3.40.462.10">
    <property type="entry name" value="FAD-linked oxidases, C-terminal domain"/>
    <property type="match status" value="1"/>
</dbReference>
<comment type="catalytic activity">
    <reaction evidence="7">
        <text>N(6)-dimethylallyladenine + A + H2O = 3-methyl-2-butenal + adenine + AH2</text>
        <dbReference type="Rhea" id="RHEA:13625"/>
        <dbReference type="ChEBI" id="CHEBI:13193"/>
        <dbReference type="ChEBI" id="CHEBI:15377"/>
        <dbReference type="ChEBI" id="CHEBI:15825"/>
        <dbReference type="ChEBI" id="CHEBI:16708"/>
        <dbReference type="ChEBI" id="CHEBI:17499"/>
        <dbReference type="ChEBI" id="CHEBI:17660"/>
        <dbReference type="EC" id="1.5.99.12"/>
    </reaction>
</comment>
<dbReference type="InterPro" id="IPR006094">
    <property type="entry name" value="Oxid_FAD_bind_N"/>
</dbReference>
<evidence type="ECO:0000259" key="10">
    <source>
        <dbReference type="PROSITE" id="PS51387"/>
    </source>
</evidence>
<dbReference type="InterPro" id="IPR016164">
    <property type="entry name" value="FAD-linked_Oxase-like_C"/>
</dbReference>
<dbReference type="InterPro" id="IPR016166">
    <property type="entry name" value="FAD-bd_PCMH"/>
</dbReference>
<dbReference type="InterPro" id="IPR016170">
    <property type="entry name" value="Cytok_DH_C_sf"/>
</dbReference>
<evidence type="ECO:0000256" key="7">
    <source>
        <dbReference type="ARBA" id="ARBA00048224"/>
    </source>
</evidence>
<dbReference type="Proteomes" id="UP001603857">
    <property type="component" value="Unassembled WGS sequence"/>
</dbReference>
<dbReference type="SUPFAM" id="SSF55103">
    <property type="entry name" value="FAD-linked oxidases, C-terminal domain"/>
    <property type="match status" value="1"/>
</dbReference>
<organism evidence="11 12">
    <name type="scientific">Flemingia macrophylla</name>
    <dbReference type="NCBI Taxonomy" id="520843"/>
    <lineage>
        <taxon>Eukaryota</taxon>
        <taxon>Viridiplantae</taxon>
        <taxon>Streptophyta</taxon>
        <taxon>Embryophyta</taxon>
        <taxon>Tracheophyta</taxon>
        <taxon>Spermatophyta</taxon>
        <taxon>Magnoliopsida</taxon>
        <taxon>eudicotyledons</taxon>
        <taxon>Gunneridae</taxon>
        <taxon>Pentapetalae</taxon>
        <taxon>rosids</taxon>
        <taxon>fabids</taxon>
        <taxon>Fabales</taxon>
        <taxon>Fabaceae</taxon>
        <taxon>Papilionoideae</taxon>
        <taxon>50 kb inversion clade</taxon>
        <taxon>NPAAA clade</taxon>
        <taxon>indigoferoid/millettioid clade</taxon>
        <taxon>Phaseoleae</taxon>
        <taxon>Flemingia</taxon>
    </lineage>
</organism>
<dbReference type="InterPro" id="IPR036318">
    <property type="entry name" value="FAD-bd_PCMH-like_sf"/>
</dbReference>
<dbReference type="InterPro" id="IPR016167">
    <property type="entry name" value="FAD-bd_PCMH_sub1"/>
</dbReference>
<feature type="compositionally biased region" description="Low complexity" evidence="8">
    <location>
        <begin position="418"/>
        <end position="438"/>
    </location>
</feature>
<keyword evidence="9" id="KW-0732">Signal</keyword>
<dbReference type="PANTHER" id="PTHR13878:SF115">
    <property type="entry name" value="CYTOKININ DEHYDROGENASE"/>
    <property type="match status" value="1"/>
</dbReference>
<comment type="cofactor">
    <cofactor evidence="1">
        <name>FAD</name>
        <dbReference type="ChEBI" id="CHEBI:57692"/>
    </cofactor>
</comment>
<feature type="signal peptide" evidence="9">
    <location>
        <begin position="1"/>
        <end position="24"/>
    </location>
</feature>
<dbReference type="GO" id="GO:0019139">
    <property type="term" value="F:cytokinin dehydrogenase activity"/>
    <property type="evidence" value="ECO:0007669"/>
    <property type="project" value="UniProtKB-EC"/>
</dbReference>
<dbReference type="EMBL" id="JBGMDY010000004">
    <property type="protein sequence ID" value="KAL2338724.1"/>
    <property type="molecule type" value="Genomic_DNA"/>
</dbReference>
<evidence type="ECO:0000256" key="9">
    <source>
        <dbReference type="SAM" id="SignalP"/>
    </source>
</evidence>
<dbReference type="PANTHER" id="PTHR13878">
    <property type="entry name" value="GULONOLACTONE OXIDASE"/>
    <property type="match status" value="1"/>
</dbReference>
<protein>
    <recommendedName>
        <fullName evidence="3">cytokinin dehydrogenase</fullName>
        <ecNumber evidence="3">1.5.99.12</ecNumber>
    </recommendedName>
</protein>
<evidence type="ECO:0000256" key="5">
    <source>
        <dbReference type="ARBA" id="ARBA00022827"/>
    </source>
</evidence>
<comment type="caution">
    <text evidence="11">The sequence shown here is derived from an EMBL/GenBank/DDBJ whole genome shotgun (WGS) entry which is preliminary data.</text>
</comment>
<evidence type="ECO:0000256" key="8">
    <source>
        <dbReference type="SAM" id="MobiDB-lite"/>
    </source>
</evidence>
<feature type="chain" id="PRO_5044836378" description="cytokinin dehydrogenase" evidence="9">
    <location>
        <begin position="25"/>
        <end position="476"/>
    </location>
</feature>
<evidence type="ECO:0000256" key="4">
    <source>
        <dbReference type="ARBA" id="ARBA00022630"/>
    </source>
</evidence>
<evidence type="ECO:0000256" key="6">
    <source>
        <dbReference type="ARBA" id="ARBA00023002"/>
    </source>
</evidence>